<reference evidence="1" key="1">
    <citation type="journal article" date="2019" name="Sci. Rep.">
        <title>Draft genome of Tanacetum cinerariifolium, the natural source of mosquito coil.</title>
        <authorList>
            <person name="Yamashiro T."/>
            <person name="Shiraishi A."/>
            <person name="Satake H."/>
            <person name="Nakayama K."/>
        </authorList>
    </citation>
    <scope>NUCLEOTIDE SEQUENCE</scope>
</reference>
<gene>
    <name evidence="1" type="ORF">Tci_050422</name>
</gene>
<sequence length="185" mass="20436">KRAENSKKKTSTANIFAFDLGKVVGDDNAHYDDVTITGARTTRDFISYENIDPSKVKRLKYVECPTFLYNPEPIDLDCHRNGFRIMESFWQELVPQLYKGGIDLGRDLAKRGRLSDNGTLDGSTHLYPSWDVVEWVYMPIHAEGDHSVTGGSVGSVSEDGRVVHGKVHGGAGFSHGRAGRPPKAS</sequence>
<organism evidence="1">
    <name type="scientific">Tanacetum cinerariifolium</name>
    <name type="common">Dalmatian daisy</name>
    <name type="synonym">Chrysanthemum cinerariifolium</name>
    <dbReference type="NCBI Taxonomy" id="118510"/>
    <lineage>
        <taxon>Eukaryota</taxon>
        <taxon>Viridiplantae</taxon>
        <taxon>Streptophyta</taxon>
        <taxon>Embryophyta</taxon>
        <taxon>Tracheophyta</taxon>
        <taxon>Spermatophyta</taxon>
        <taxon>Magnoliopsida</taxon>
        <taxon>eudicotyledons</taxon>
        <taxon>Gunneridae</taxon>
        <taxon>Pentapetalae</taxon>
        <taxon>asterids</taxon>
        <taxon>campanulids</taxon>
        <taxon>Asterales</taxon>
        <taxon>Asteraceae</taxon>
        <taxon>Asteroideae</taxon>
        <taxon>Anthemideae</taxon>
        <taxon>Anthemidinae</taxon>
        <taxon>Tanacetum</taxon>
    </lineage>
</organism>
<feature type="non-terminal residue" evidence="1">
    <location>
        <position position="1"/>
    </location>
</feature>
<dbReference type="AlphaFoldDB" id="A0A6L2N1N2"/>
<name>A0A6L2N1N2_TANCI</name>
<accession>A0A6L2N1N2</accession>
<evidence type="ECO:0000313" key="1">
    <source>
        <dbReference type="EMBL" id="GEU78444.1"/>
    </source>
</evidence>
<dbReference type="EMBL" id="BKCJ010007674">
    <property type="protein sequence ID" value="GEU78444.1"/>
    <property type="molecule type" value="Genomic_DNA"/>
</dbReference>
<protein>
    <submittedName>
        <fullName evidence="1">Uncharacterized protein</fullName>
    </submittedName>
</protein>
<comment type="caution">
    <text evidence="1">The sequence shown here is derived from an EMBL/GenBank/DDBJ whole genome shotgun (WGS) entry which is preliminary data.</text>
</comment>
<proteinExistence type="predicted"/>